<reference evidence="2 3" key="1">
    <citation type="submission" date="2023-11" db="EMBL/GenBank/DDBJ databases">
        <title>A Novel Polar Bacteriovorax (B. antarcticus) Isolated from the Biocrust in Antarctica.</title>
        <authorList>
            <person name="Mun W."/>
            <person name="Choi S.Y."/>
            <person name="Mitchell R.J."/>
        </authorList>
    </citation>
    <scope>NUCLEOTIDE SEQUENCE [LARGE SCALE GENOMIC DNA]</scope>
    <source>
        <strain evidence="2 3">PP10</strain>
    </source>
</reference>
<evidence type="ECO:0000313" key="3">
    <source>
        <dbReference type="Proteomes" id="UP001302274"/>
    </source>
</evidence>
<dbReference type="RefSeq" id="WP_323576832.1">
    <property type="nucleotide sequence ID" value="NZ_JAYGJQ010000002.1"/>
</dbReference>
<name>A0ABU5VV51_9BACT</name>
<accession>A0ABU5VV51</accession>
<evidence type="ECO:0000256" key="1">
    <source>
        <dbReference type="SAM" id="Phobius"/>
    </source>
</evidence>
<keyword evidence="1" id="KW-0472">Membrane</keyword>
<gene>
    <name evidence="2" type="ORF">SHI21_12005</name>
</gene>
<protein>
    <submittedName>
        <fullName evidence="2">DUF1385 domain-containing protein</fullName>
    </submittedName>
</protein>
<sequence>MKKALMKRLILLVSKQYASIGGQAVIEGVMMRSPNAFVVAVRKPDGSIRLRRDQWYGLSNKLSFLKKPFLRGVLILIETMANGIVSLNYSANIAMDEENKKEALKKGQSEAEYEKTKKSKEKVSLETFLSIGVSFLFGIGLFVFVPHALTAVIEKYSGAAWDLQSWQFHAVDGTIKACIFLTYIYLISFIPDIRKVFQYHGAEHKSISTFEAGEALTVENARKFPTFHPRCGTTFIFFLMFVSIILFAIIFALIPVGTNSPVILKHLYAILFKVVLTFPIAGISYELIKFLGKNPDSTFGKVLSYPGKMLQKLTTKEPDDTQLEIALASIKAVLFLEEKYNLKDANSKKITVDEIDLRDLNEIENSNFNLKDFLEG</sequence>
<comment type="caution">
    <text evidence="2">The sequence shown here is derived from an EMBL/GenBank/DDBJ whole genome shotgun (WGS) entry which is preliminary data.</text>
</comment>
<evidence type="ECO:0000313" key="2">
    <source>
        <dbReference type="EMBL" id="MEA9356938.1"/>
    </source>
</evidence>
<feature type="transmembrane region" description="Helical" evidence="1">
    <location>
        <begin position="173"/>
        <end position="190"/>
    </location>
</feature>
<dbReference type="Proteomes" id="UP001302274">
    <property type="component" value="Unassembled WGS sequence"/>
</dbReference>
<keyword evidence="1" id="KW-0812">Transmembrane</keyword>
<proteinExistence type="predicted"/>
<keyword evidence="3" id="KW-1185">Reference proteome</keyword>
<keyword evidence="1" id="KW-1133">Transmembrane helix</keyword>
<feature type="transmembrane region" description="Helical" evidence="1">
    <location>
        <begin position="232"/>
        <end position="254"/>
    </location>
</feature>
<feature type="transmembrane region" description="Helical" evidence="1">
    <location>
        <begin position="266"/>
        <end position="288"/>
    </location>
</feature>
<dbReference type="PANTHER" id="PTHR42867">
    <property type="entry name" value="MEMBRANE PROTEIN-RELATED"/>
    <property type="match status" value="1"/>
</dbReference>
<dbReference type="InterPro" id="IPR010787">
    <property type="entry name" value="DUF1385"/>
</dbReference>
<dbReference type="Pfam" id="PF07136">
    <property type="entry name" value="DUF1385"/>
    <property type="match status" value="1"/>
</dbReference>
<organism evidence="2 3">
    <name type="scientific">Bacteriovorax antarcticus</name>
    <dbReference type="NCBI Taxonomy" id="3088717"/>
    <lineage>
        <taxon>Bacteria</taxon>
        <taxon>Pseudomonadati</taxon>
        <taxon>Bdellovibrionota</taxon>
        <taxon>Bacteriovoracia</taxon>
        <taxon>Bacteriovoracales</taxon>
        <taxon>Bacteriovoracaceae</taxon>
        <taxon>Bacteriovorax</taxon>
    </lineage>
</organism>
<feature type="transmembrane region" description="Helical" evidence="1">
    <location>
        <begin position="127"/>
        <end position="153"/>
    </location>
</feature>
<dbReference type="PANTHER" id="PTHR42867:SF1">
    <property type="entry name" value="MEMBRANE PROTEIN-RELATED"/>
    <property type="match status" value="1"/>
</dbReference>
<dbReference type="EMBL" id="JAYGJQ010000002">
    <property type="protein sequence ID" value="MEA9356938.1"/>
    <property type="molecule type" value="Genomic_DNA"/>
</dbReference>